<keyword evidence="2" id="KW-1185">Reference proteome</keyword>
<name>A0A6A6IDX8_9PLEO</name>
<dbReference type="PANTHER" id="PTHR21310:SF48">
    <property type="entry name" value="AMINOGLYCOSIDE PHOSPHOTRANSFERASE DOMAIN-CONTAINING PROTEIN"/>
    <property type="match status" value="1"/>
</dbReference>
<sequence>MEENLISSKIAFNEVCKLGNIVVKRGTNKRLLAEAENMLYLEKNSQVRIPKLYAAYTKPNPHSKSFGVNYLIMEYIEGEMMTEERFKTFDDEVQELFVSKLAEQFRLLRSIPSEGYYGRVYKQPFHARLPIFRTNHLDPSGPYNSFDEVFQAMYTSVQMRCAEQPRDELHPIEISYIERFYEMVPRAKGTEPVLTLMDCSFDNLIAKPIEDNAGKIVDWKMTFIDIDMFGWLPAFLQVYCAKLFYLYDDETGKTFNRRLAAGISEEDYSTEVDFLLRWTVIATVVSELCRLAYFRANADCCCRSTYVLSC</sequence>
<dbReference type="Proteomes" id="UP000800094">
    <property type="component" value="Unassembled WGS sequence"/>
</dbReference>
<dbReference type="SUPFAM" id="SSF56112">
    <property type="entry name" value="Protein kinase-like (PK-like)"/>
    <property type="match status" value="1"/>
</dbReference>
<dbReference type="InterPro" id="IPR011009">
    <property type="entry name" value="Kinase-like_dom_sf"/>
</dbReference>
<evidence type="ECO:0008006" key="3">
    <source>
        <dbReference type="Google" id="ProtNLM"/>
    </source>
</evidence>
<dbReference type="EMBL" id="ML987196">
    <property type="protein sequence ID" value="KAF2248601.1"/>
    <property type="molecule type" value="Genomic_DNA"/>
</dbReference>
<accession>A0A6A6IDX8</accession>
<proteinExistence type="predicted"/>
<reference evidence="1" key="1">
    <citation type="journal article" date="2020" name="Stud. Mycol.">
        <title>101 Dothideomycetes genomes: a test case for predicting lifestyles and emergence of pathogens.</title>
        <authorList>
            <person name="Haridas S."/>
            <person name="Albert R."/>
            <person name="Binder M."/>
            <person name="Bloem J."/>
            <person name="Labutti K."/>
            <person name="Salamov A."/>
            <person name="Andreopoulos B."/>
            <person name="Baker S."/>
            <person name="Barry K."/>
            <person name="Bills G."/>
            <person name="Bluhm B."/>
            <person name="Cannon C."/>
            <person name="Castanera R."/>
            <person name="Culley D."/>
            <person name="Daum C."/>
            <person name="Ezra D."/>
            <person name="Gonzalez J."/>
            <person name="Henrissat B."/>
            <person name="Kuo A."/>
            <person name="Liang C."/>
            <person name="Lipzen A."/>
            <person name="Lutzoni F."/>
            <person name="Magnuson J."/>
            <person name="Mondo S."/>
            <person name="Nolan M."/>
            <person name="Ohm R."/>
            <person name="Pangilinan J."/>
            <person name="Park H.-J."/>
            <person name="Ramirez L."/>
            <person name="Alfaro M."/>
            <person name="Sun H."/>
            <person name="Tritt A."/>
            <person name="Yoshinaga Y."/>
            <person name="Zwiers L.-H."/>
            <person name="Turgeon B."/>
            <person name="Goodwin S."/>
            <person name="Spatafora J."/>
            <person name="Crous P."/>
            <person name="Grigoriev I."/>
        </authorList>
    </citation>
    <scope>NUCLEOTIDE SEQUENCE</scope>
    <source>
        <strain evidence="1">CBS 122368</strain>
    </source>
</reference>
<evidence type="ECO:0000313" key="2">
    <source>
        <dbReference type="Proteomes" id="UP000800094"/>
    </source>
</evidence>
<dbReference type="PANTHER" id="PTHR21310">
    <property type="entry name" value="AMINOGLYCOSIDE PHOSPHOTRANSFERASE-RELATED-RELATED"/>
    <property type="match status" value="1"/>
</dbReference>
<dbReference type="AlphaFoldDB" id="A0A6A6IDX8"/>
<organism evidence="1 2">
    <name type="scientific">Trematosphaeria pertusa</name>
    <dbReference type="NCBI Taxonomy" id="390896"/>
    <lineage>
        <taxon>Eukaryota</taxon>
        <taxon>Fungi</taxon>
        <taxon>Dikarya</taxon>
        <taxon>Ascomycota</taxon>
        <taxon>Pezizomycotina</taxon>
        <taxon>Dothideomycetes</taxon>
        <taxon>Pleosporomycetidae</taxon>
        <taxon>Pleosporales</taxon>
        <taxon>Massarineae</taxon>
        <taxon>Trematosphaeriaceae</taxon>
        <taxon>Trematosphaeria</taxon>
    </lineage>
</organism>
<dbReference type="InterPro" id="IPR051678">
    <property type="entry name" value="AGP_Transferase"/>
</dbReference>
<dbReference type="GeneID" id="54577111"/>
<evidence type="ECO:0000313" key="1">
    <source>
        <dbReference type="EMBL" id="KAF2248601.1"/>
    </source>
</evidence>
<dbReference type="RefSeq" id="XP_033683605.1">
    <property type="nucleotide sequence ID" value="XM_033823781.1"/>
</dbReference>
<gene>
    <name evidence="1" type="ORF">BU26DRAFT_428391</name>
</gene>
<protein>
    <recommendedName>
        <fullName evidence="3">Aminoglycoside phosphotransferase domain-containing protein</fullName>
    </recommendedName>
</protein>
<dbReference type="OrthoDB" id="4177236at2759"/>